<dbReference type="Pfam" id="PF03031">
    <property type="entry name" value="NIF"/>
    <property type="match status" value="1"/>
</dbReference>
<keyword evidence="4" id="KW-1185">Reference proteome</keyword>
<dbReference type="SMART" id="SM00577">
    <property type="entry name" value="CPDc"/>
    <property type="match status" value="1"/>
</dbReference>
<dbReference type="InterPro" id="IPR011948">
    <property type="entry name" value="Dullard_phosphatase"/>
</dbReference>
<dbReference type="EMBL" id="JAFJMO010000004">
    <property type="protein sequence ID" value="KAJ8278668.1"/>
    <property type="molecule type" value="Genomic_DNA"/>
</dbReference>
<keyword evidence="1" id="KW-0378">Hydrolase</keyword>
<gene>
    <name evidence="3" type="ORF">COCON_G00057340</name>
</gene>
<protein>
    <recommendedName>
        <fullName evidence="2">FCP1 homology domain-containing protein</fullName>
    </recommendedName>
</protein>
<organism evidence="3 4">
    <name type="scientific">Conger conger</name>
    <name type="common">Conger eel</name>
    <name type="synonym">Muraena conger</name>
    <dbReference type="NCBI Taxonomy" id="82655"/>
    <lineage>
        <taxon>Eukaryota</taxon>
        <taxon>Metazoa</taxon>
        <taxon>Chordata</taxon>
        <taxon>Craniata</taxon>
        <taxon>Vertebrata</taxon>
        <taxon>Euteleostomi</taxon>
        <taxon>Actinopterygii</taxon>
        <taxon>Neopterygii</taxon>
        <taxon>Teleostei</taxon>
        <taxon>Anguilliformes</taxon>
        <taxon>Congridae</taxon>
        <taxon>Conger</taxon>
    </lineage>
</organism>
<dbReference type="OrthoDB" id="277011at2759"/>
<proteinExistence type="predicted"/>
<dbReference type="AlphaFoldDB" id="A0A9Q1DQL5"/>
<name>A0A9Q1DQL5_CONCO</name>
<dbReference type="FunFam" id="3.40.50.1000:FF:000093">
    <property type="entry name" value="NLI interacting factor-like phosphatase family protein"/>
    <property type="match status" value="1"/>
</dbReference>
<dbReference type="GO" id="GO:0004721">
    <property type="term" value="F:phosphoprotein phosphatase activity"/>
    <property type="evidence" value="ECO:0007669"/>
    <property type="project" value="UniProtKB-KW"/>
</dbReference>
<dbReference type="CDD" id="cd07521">
    <property type="entry name" value="HAD_FCP1-like"/>
    <property type="match status" value="1"/>
</dbReference>
<reference evidence="3" key="1">
    <citation type="journal article" date="2023" name="Science">
        <title>Genome structures resolve the early diversification of teleost fishes.</title>
        <authorList>
            <person name="Parey E."/>
            <person name="Louis A."/>
            <person name="Montfort J."/>
            <person name="Bouchez O."/>
            <person name="Roques C."/>
            <person name="Iampietro C."/>
            <person name="Lluch J."/>
            <person name="Castinel A."/>
            <person name="Donnadieu C."/>
            <person name="Desvignes T."/>
            <person name="Floi Bucao C."/>
            <person name="Jouanno E."/>
            <person name="Wen M."/>
            <person name="Mejri S."/>
            <person name="Dirks R."/>
            <person name="Jansen H."/>
            <person name="Henkel C."/>
            <person name="Chen W.J."/>
            <person name="Zahm M."/>
            <person name="Cabau C."/>
            <person name="Klopp C."/>
            <person name="Thompson A.W."/>
            <person name="Robinson-Rechavi M."/>
            <person name="Braasch I."/>
            <person name="Lecointre G."/>
            <person name="Bobe J."/>
            <person name="Postlethwait J.H."/>
            <person name="Berthelot C."/>
            <person name="Roest Crollius H."/>
            <person name="Guiguen Y."/>
        </authorList>
    </citation>
    <scope>NUCLEOTIDE SEQUENCE</scope>
    <source>
        <strain evidence="3">Concon-B</strain>
    </source>
</reference>
<dbReference type="Proteomes" id="UP001152803">
    <property type="component" value="Unassembled WGS sequence"/>
</dbReference>
<keyword evidence="1" id="KW-0904">Protein phosphatase</keyword>
<dbReference type="PANTHER" id="PTHR12210">
    <property type="entry name" value="DULLARD PROTEIN PHOSPHATASE"/>
    <property type="match status" value="1"/>
</dbReference>
<sequence>MILRSRNISAVVPKETNAPSNLHRRTCKRAPPVATLETGKEEMVPDCATQDSDEECVPIASTRRTRKRPAAHGDRDDFTTPVFCRKRRVRFGSEEDRPYTNTAVRNIFTPTSYLPMSTVNNGVKFPEDDLMSPDQCIFGYDSSSPLAEEEEDDDDEVFNPYYFIKNIPSQSQQSKPRTRDIPVKTRSTPQATLVLDLDETLVFSSLNMIENAEHTFHTYFQDHEYKVFMILRPHVKEFLQSMSKIFEMFVYTSAKKEYAEKILETLDPQKKLFRHRLYQEDCACVLGHYIKDLDVLERDLAKTVVLDNAPHAFPYHLMNMIPIKSWAGDREDNELQKLIPYLEKLSETEDFRQVLKRRMDHLHRLLSED</sequence>
<dbReference type="InterPro" id="IPR004274">
    <property type="entry name" value="FCP1_dom"/>
</dbReference>
<evidence type="ECO:0000259" key="2">
    <source>
        <dbReference type="PROSITE" id="PS50969"/>
    </source>
</evidence>
<dbReference type="SUPFAM" id="SSF56784">
    <property type="entry name" value="HAD-like"/>
    <property type="match status" value="1"/>
</dbReference>
<evidence type="ECO:0000256" key="1">
    <source>
        <dbReference type="ARBA" id="ARBA00022912"/>
    </source>
</evidence>
<evidence type="ECO:0000313" key="3">
    <source>
        <dbReference type="EMBL" id="KAJ8278668.1"/>
    </source>
</evidence>
<feature type="domain" description="FCP1 homology" evidence="2">
    <location>
        <begin position="186"/>
        <end position="345"/>
    </location>
</feature>
<dbReference type="InterPro" id="IPR050365">
    <property type="entry name" value="TIM50"/>
</dbReference>
<comment type="caution">
    <text evidence="3">The sequence shown here is derived from an EMBL/GenBank/DDBJ whole genome shotgun (WGS) entry which is preliminary data.</text>
</comment>
<dbReference type="Gene3D" id="3.40.50.1000">
    <property type="entry name" value="HAD superfamily/HAD-like"/>
    <property type="match status" value="1"/>
</dbReference>
<dbReference type="PROSITE" id="PS50969">
    <property type="entry name" value="FCP1"/>
    <property type="match status" value="1"/>
</dbReference>
<dbReference type="NCBIfam" id="TIGR02251">
    <property type="entry name" value="HIF-SF_euk"/>
    <property type="match status" value="1"/>
</dbReference>
<accession>A0A9Q1DQL5</accession>
<dbReference type="InterPro" id="IPR036412">
    <property type="entry name" value="HAD-like_sf"/>
</dbReference>
<evidence type="ECO:0000313" key="4">
    <source>
        <dbReference type="Proteomes" id="UP001152803"/>
    </source>
</evidence>
<dbReference type="InterPro" id="IPR023214">
    <property type="entry name" value="HAD_sf"/>
</dbReference>